<evidence type="ECO:0000313" key="14">
    <source>
        <dbReference type="RefSeq" id="XP_011377619.2"/>
    </source>
</evidence>
<dbReference type="Gene3D" id="1.10.533.10">
    <property type="entry name" value="Death Domain, Fas"/>
    <property type="match status" value="1"/>
</dbReference>
<evidence type="ECO:0000259" key="12">
    <source>
        <dbReference type="PROSITE" id="PS50837"/>
    </source>
</evidence>
<dbReference type="InterPro" id="IPR050637">
    <property type="entry name" value="NLRP_innate_immun_reg"/>
</dbReference>
<dbReference type="FunFam" id="3.40.50.300:FF:000442">
    <property type="entry name" value="NACHT, LRR and PYD domains-containing protein 3"/>
    <property type="match status" value="1"/>
</dbReference>
<dbReference type="PROSITE" id="PS50824">
    <property type="entry name" value="DAPIN"/>
    <property type="match status" value="1"/>
</dbReference>
<dbReference type="SUPFAM" id="SSF47986">
    <property type="entry name" value="DEATH domain"/>
    <property type="match status" value="1"/>
</dbReference>
<organism evidence="13 14">
    <name type="scientific">Pteropus vampyrus</name>
    <name type="common">Large flying fox</name>
    <dbReference type="NCBI Taxonomy" id="132908"/>
    <lineage>
        <taxon>Eukaryota</taxon>
        <taxon>Metazoa</taxon>
        <taxon>Chordata</taxon>
        <taxon>Craniata</taxon>
        <taxon>Vertebrata</taxon>
        <taxon>Euteleostomi</taxon>
        <taxon>Mammalia</taxon>
        <taxon>Eutheria</taxon>
        <taxon>Laurasiatheria</taxon>
        <taxon>Chiroptera</taxon>
        <taxon>Yinpterochiroptera</taxon>
        <taxon>Pteropodoidea</taxon>
        <taxon>Pteropodidae</taxon>
        <taxon>Pteropodinae</taxon>
        <taxon>Pteropus</taxon>
    </lineage>
</organism>
<keyword evidence="4" id="KW-0399">Innate immunity</keyword>
<evidence type="ECO:0000256" key="8">
    <source>
        <dbReference type="ARBA" id="ARBA00022840"/>
    </source>
</evidence>
<accession>A0A6P3R9E8</accession>
<dbReference type="KEGG" id="pvp:105304946"/>
<keyword evidence="8" id="KW-0067">ATP-binding</keyword>
<dbReference type="GO" id="GO:0045087">
    <property type="term" value="P:innate immune response"/>
    <property type="evidence" value="ECO:0007669"/>
    <property type="project" value="UniProtKB-KW"/>
</dbReference>
<feature type="domain" description="Pyrin" evidence="11">
    <location>
        <begin position="29"/>
        <end position="122"/>
    </location>
</feature>
<dbReference type="GeneID" id="105304946"/>
<dbReference type="PANTHER" id="PTHR45690:SF13">
    <property type="entry name" value="NACHT, LRR AND PYD DOMAINS-CONTAINING PROTEIN 9"/>
    <property type="match status" value="1"/>
</dbReference>
<feature type="domain" description="NACHT" evidence="12">
    <location>
        <begin position="177"/>
        <end position="375"/>
    </location>
</feature>
<dbReference type="OrthoDB" id="120976at2759"/>
<evidence type="ECO:0000256" key="1">
    <source>
        <dbReference type="ARBA" id="ARBA00004496"/>
    </source>
</evidence>
<dbReference type="PANTHER" id="PTHR45690">
    <property type="entry name" value="NACHT, LRR AND PYD DOMAINS-CONTAINING PROTEIN 12"/>
    <property type="match status" value="1"/>
</dbReference>
<evidence type="ECO:0000256" key="4">
    <source>
        <dbReference type="ARBA" id="ARBA00022588"/>
    </source>
</evidence>
<dbReference type="Pfam" id="PF17776">
    <property type="entry name" value="NLRC4_HD2"/>
    <property type="match status" value="1"/>
</dbReference>
<dbReference type="InterPro" id="IPR011029">
    <property type="entry name" value="DEATH-like_dom_sf"/>
</dbReference>
<dbReference type="Pfam" id="PF02758">
    <property type="entry name" value="PYRIN"/>
    <property type="match status" value="1"/>
</dbReference>
<dbReference type="CTD" id="338321"/>
<evidence type="ECO:0000256" key="3">
    <source>
        <dbReference type="ARBA" id="ARBA00022490"/>
    </source>
</evidence>
<dbReference type="GO" id="GO:0006954">
    <property type="term" value="P:inflammatory response"/>
    <property type="evidence" value="ECO:0007669"/>
    <property type="project" value="UniProtKB-KW"/>
</dbReference>
<evidence type="ECO:0000256" key="9">
    <source>
        <dbReference type="ARBA" id="ARBA00022859"/>
    </source>
</evidence>
<dbReference type="InterPro" id="IPR041267">
    <property type="entry name" value="NLRP_HD2"/>
</dbReference>
<dbReference type="GO" id="GO:0050727">
    <property type="term" value="P:regulation of inflammatory response"/>
    <property type="evidence" value="ECO:0007669"/>
    <property type="project" value="TreeGrafter"/>
</dbReference>
<name>A0A6P3R9E8_PTEVA</name>
<keyword evidence="10" id="KW-0395">Inflammatory response</keyword>
<dbReference type="InterPro" id="IPR041075">
    <property type="entry name" value="NOD1/2_WH"/>
</dbReference>
<evidence type="ECO:0000313" key="13">
    <source>
        <dbReference type="Proteomes" id="UP000515202"/>
    </source>
</evidence>
<dbReference type="InterPro" id="IPR027417">
    <property type="entry name" value="P-loop_NTPase"/>
</dbReference>
<dbReference type="AlphaFoldDB" id="A0A6P3R9E8"/>
<dbReference type="SMART" id="SM01289">
    <property type="entry name" value="PYRIN"/>
    <property type="match status" value="1"/>
</dbReference>
<keyword evidence="9" id="KW-0391">Immunity</keyword>
<dbReference type="SMART" id="SM00368">
    <property type="entry name" value="LRR_RI"/>
    <property type="match status" value="8"/>
</dbReference>
<dbReference type="InterPro" id="IPR032675">
    <property type="entry name" value="LRR_dom_sf"/>
</dbReference>
<gene>
    <name evidence="14" type="primary">NLRP9</name>
</gene>
<protein>
    <submittedName>
        <fullName evidence="14">NACHT, LRR and PYD domains-containing protein 9</fullName>
    </submittedName>
</protein>
<evidence type="ECO:0000256" key="7">
    <source>
        <dbReference type="ARBA" id="ARBA00022741"/>
    </source>
</evidence>
<keyword evidence="6" id="KW-0677">Repeat</keyword>
<evidence type="ECO:0000256" key="5">
    <source>
        <dbReference type="ARBA" id="ARBA00022614"/>
    </source>
</evidence>
<evidence type="ECO:0000256" key="2">
    <source>
        <dbReference type="ARBA" id="ARBA00008665"/>
    </source>
</evidence>
<dbReference type="RefSeq" id="XP_011377619.2">
    <property type="nucleotide sequence ID" value="XM_011379317.2"/>
</dbReference>
<comment type="similarity">
    <text evidence="2">Belongs to the NLRP family.</text>
</comment>
<keyword evidence="5" id="KW-0433">Leucine-rich repeat</keyword>
<evidence type="ECO:0000259" key="11">
    <source>
        <dbReference type="PROSITE" id="PS50824"/>
    </source>
</evidence>
<dbReference type="SUPFAM" id="SSF52540">
    <property type="entry name" value="P-loop containing nucleoside triphosphate hydrolases"/>
    <property type="match status" value="1"/>
</dbReference>
<dbReference type="GO" id="GO:0005524">
    <property type="term" value="F:ATP binding"/>
    <property type="evidence" value="ECO:0007669"/>
    <property type="project" value="UniProtKB-KW"/>
</dbReference>
<dbReference type="Gene3D" id="3.40.50.300">
    <property type="entry name" value="P-loop containing nucleotide triphosphate hydrolases"/>
    <property type="match status" value="1"/>
</dbReference>
<dbReference type="SUPFAM" id="SSF52047">
    <property type="entry name" value="RNI-like"/>
    <property type="match status" value="1"/>
</dbReference>
<sequence length="989" mass="113180">MYPHFMFTGFSRFFFPLSGRVSLQSWDKMAEFLFSDIGLFWYLKELQKEEFWKFKELLKQELLKFELKPIPWPMLKKASREDLAKLLDKHYPGKQAWEVTLSLFLQINRCDLWTKAQEEIRNKLNPYKSHMKDKFRLIWEKETCLQVPDDFYTEATKNEYEELSAAYTAGQTGQHSLTMVLQGSQGIGKTTLLRKVMLEWAEGNLWREKFTFVFFLDGCDMNSITETSLVGLLSRDWPGSAEPIEDIFSQPEKVLFIIDGFEELKFDLDLNTNWCSDWKQRQPMQVILNSLLQKKLLPESSLLVALGMTGMKKIFYLLQHPKYIALPGLSEYNRKLYFSYFFREKNKASRAFSFVRDNVSLFVLCHYPLACWLVCMCLKWQLERGEDLGIASQTTTSLYVSFFTSVFKSGLGNCPPKQSRAQLKSLCTLAADGIWTDTFVFHSGDLRRNGISEPDAFMWVDLRLLQRNSDRFTFVHVCIQEFCAAMLYLFRRPQDNANPAIGSVAQLVKATVTQAPTYLLQTGIFLFGFSTEKIMNMLETSFGFPLSKEIKQEITECLQSLSQDDPNQVVVSFHELFNSLFETQDKEFITQVMDFFEDVNIYINNTDDLVVSAFCLKHSQNLQKLHLCIQNVFSDDCGAILNDTQKLCFWRDLCSVFTTSRNFQVLDLDNCTFDEASQTILCKALAQPICRLQKLVYNFASSLGNGLDFFKAVLHNPHLKYLNLHGTSLSPVEVRQLCEMLKHPMCNVEQLMLGKCNITVEACREITSVLVCNQRLTYCCLNSVACDYISQALLCNKSLSLLDLGSNFLEDDGVMSLCETLKHPTCNLQQLWLAGCYLTPVCCKDLSVVLSSNEKLKTLKLGDNKIQDSGVKQLCEALKHPNCKLENLGLEICQLTSACCKDLASALTVCKSLRGLNLDWNSLDHDGLVVLCEALSHPDCALQLLGLDKSAFDEETQLLLTAMEDRSPHLTILHQPWGKDEYMIKGVLL</sequence>
<dbReference type="FunFam" id="1.10.533.10:FF:000056">
    <property type="entry name" value="NACHT, LRR and PYD domains-containing protein 14"/>
    <property type="match status" value="1"/>
</dbReference>
<keyword evidence="3" id="KW-0963">Cytoplasm</keyword>
<dbReference type="InterPro" id="IPR004020">
    <property type="entry name" value="DAPIN"/>
</dbReference>
<reference evidence="14" key="1">
    <citation type="submission" date="2025-08" db="UniProtKB">
        <authorList>
            <consortium name="RefSeq"/>
        </authorList>
    </citation>
    <scope>IDENTIFICATION</scope>
    <source>
        <tissue evidence="14">Kidney</tissue>
    </source>
</reference>
<evidence type="ECO:0000256" key="10">
    <source>
        <dbReference type="ARBA" id="ARBA00023198"/>
    </source>
</evidence>
<comment type="subcellular location">
    <subcellularLocation>
        <location evidence="1">Cytoplasm</location>
    </subcellularLocation>
</comment>
<dbReference type="Proteomes" id="UP000515202">
    <property type="component" value="Unplaced"/>
</dbReference>
<keyword evidence="7" id="KW-0547">Nucleotide-binding</keyword>
<dbReference type="InterPro" id="IPR007111">
    <property type="entry name" value="NACHT_NTPase"/>
</dbReference>
<proteinExistence type="inferred from homology"/>
<dbReference type="Pfam" id="PF17779">
    <property type="entry name" value="WHD_NOD2"/>
    <property type="match status" value="1"/>
</dbReference>
<evidence type="ECO:0000256" key="6">
    <source>
        <dbReference type="ARBA" id="ARBA00022737"/>
    </source>
</evidence>
<dbReference type="GO" id="GO:0061702">
    <property type="term" value="C:canonical inflammasome complex"/>
    <property type="evidence" value="ECO:0007669"/>
    <property type="project" value="TreeGrafter"/>
</dbReference>
<keyword evidence="13" id="KW-1185">Reference proteome</keyword>
<dbReference type="Pfam" id="PF05729">
    <property type="entry name" value="NACHT"/>
    <property type="match status" value="1"/>
</dbReference>
<dbReference type="Gene3D" id="3.80.10.10">
    <property type="entry name" value="Ribonuclease Inhibitor"/>
    <property type="match status" value="2"/>
</dbReference>
<dbReference type="CDD" id="cd08320">
    <property type="entry name" value="Pyrin_NALPs"/>
    <property type="match status" value="1"/>
</dbReference>
<dbReference type="PROSITE" id="PS50837">
    <property type="entry name" value="NACHT"/>
    <property type="match status" value="1"/>
</dbReference>